<dbReference type="Proteomes" id="UP000030182">
    <property type="component" value="Unassembled WGS sequence"/>
</dbReference>
<evidence type="ECO:0008006" key="4">
    <source>
        <dbReference type="Google" id="ProtNLM"/>
    </source>
</evidence>
<keyword evidence="1" id="KW-1133">Transmembrane helix</keyword>
<dbReference type="EMBL" id="JDRS01000001">
    <property type="protein sequence ID" value="KDS94525.1"/>
    <property type="molecule type" value="Genomic_DNA"/>
</dbReference>
<name>A0ABR4SMU0_9MICO</name>
<comment type="caution">
    <text evidence="2">The sequence shown here is derived from an EMBL/GenBank/DDBJ whole genome shotgun (WGS) entry which is preliminary data.</text>
</comment>
<reference evidence="2 3" key="1">
    <citation type="submission" date="2014-01" db="EMBL/GenBank/DDBJ databases">
        <title>Draft genome sequence of the multidrug-resistant clinical isolate Dermabacter hominis 1368.</title>
        <authorList>
            <person name="Albersmeier A."/>
            <person name="Bomholt C."/>
            <person name="Glaub A."/>
            <person name="Ruckert C."/>
            <person name="Soriano F."/>
            <person name="Fernandez-Natal I."/>
            <person name="Tauch A."/>
        </authorList>
    </citation>
    <scope>NUCLEOTIDE SEQUENCE [LARGE SCALE GENOMIC DNA]</scope>
    <source>
        <strain evidence="2 3">1368</strain>
    </source>
</reference>
<keyword evidence="1" id="KW-0472">Membrane</keyword>
<keyword evidence="3" id="KW-1185">Reference proteome</keyword>
<keyword evidence="1" id="KW-0812">Transmembrane</keyword>
<proteinExistence type="predicted"/>
<organism evidence="2 3">
    <name type="scientific">Dermabacter hominis 1368</name>
    <dbReference type="NCBI Taxonomy" id="1450519"/>
    <lineage>
        <taxon>Bacteria</taxon>
        <taxon>Bacillati</taxon>
        <taxon>Actinomycetota</taxon>
        <taxon>Actinomycetes</taxon>
        <taxon>Micrococcales</taxon>
        <taxon>Dermabacteraceae</taxon>
        <taxon>Dermabacter</taxon>
    </lineage>
</organism>
<evidence type="ECO:0000313" key="3">
    <source>
        <dbReference type="Proteomes" id="UP000030182"/>
    </source>
</evidence>
<gene>
    <name evidence="2" type="ORF">DHOM_00780</name>
</gene>
<feature type="transmembrane region" description="Helical" evidence="1">
    <location>
        <begin position="60"/>
        <end position="82"/>
    </location>
</feature>
<evidence type="ECO:0000313" key="2">
    <source>
        <dbReference type="EMBL" id="KDS94525.1"/>
    </source>
</evidence>
<feature type="transmembrane region" description="Helical" evidence="1">
    <location>
        <begin position="35"/>
        <end position="54"/>
    </location>
</feature>
<feature type="transmembrane region" description="Helical" evidence="1">
    <location>
        <begin position="94"/>
        <end position="119"/>
    </location>
</feature>
<sequence length="123" mass="12331">MAFAVNGIAHEPHGDDTRPGDTVTVHAPARSRSTALTPALGMGALLLAIVGGALGLLKWAIVIGVGIGLAVAGLALAAWVLVRAVRHGEKAGMFVGSVAAIAAFFASTAGVLTLFARIVTHDV</sequence>
<protein>
    <recommendedName>
        <fullName evidence="4">DUF4190 domain-containing protein</fullName>
    </recommendedName>
</protein>
<accession>A0ABR4SMU0</accession>
<evidence type="ECO:0000256" key="1">
    <source>
        <dbReference type="SAM" id="Phobius"/>
    </source>
</evidence>